<feature type="compositionally biased region" description="Basic and acidic residues" evidence="1">
    <location>
        <begin position="99"/>
        <end position="109"/>
    </location>
</feature>
<feature type="compositionally biased region" description="Polar residues" evidence="1">
    <location>
        <begin position="202"/>
        <end position="212"/>
    </location>
</feature>
<evidence type="ECO:0000313" key="3">
    <source>
        <dbReference type="Proteomes" id="UP001460270"/>
    </source>
</evidence>
<evidence type="ECO:0000256" key="1">
    <source>
        <dbReference type="SAM" id="MobiDB-lite"/>
    </source>
</evidence>
<feature type="compositionally biased region" description="Basic and acidic residues" evidence="1">
    <location>
        <begin position="36"/>
        <end position="58"/>
    </location>
</feature>
<feature type="compositionally biased region" description="Basic and acidic residues" evidence="1">
    <location>
        <begin position="448"/>
        <end position="460"/>
    </location>
</feature>
<reference evidence="3" key="1">
    <citation type="submission" date="2024-04" db="EMBL/GenBank/DDBJ databases">
        <title>Salinicola lusitanus LLJ914,a marine bacterium isolated from the Okinawa Trough.</title>
        <authorList>
            <person name="Li J."/>
        </authorList>
    </citation>
    <scope>NUCLEOTIDE SEQUENCE [LARGE SCALE GENOMIC DNA]</scope>
</reference>
<name>A0AAW0Q2X6_9GOBI</name>
<feature type="compositionally biased region" description="Basic residues" evidence="1">
    <location>
        <begin position="527"/>
        <end position="543"/>
    </location>
</feature>
<sequence length="543" mass="62991">MLPEKQRLNVSDGETVEEVSFGFSSVLRFWLSKERAVCESEEKKERHEPRVVETKEEREITEEESEVRTEEETQEQSLAVSIEDESCPGPSAVFESEEKESKASAKTEEQTLCEEEEEEKEAQRPLDTGYDAFRDTFQELMREFDDWTRYQEEEIENLGQIEELNIVETDNLQDAAKEEDLEYATGSDGACSFYTDSEKELTPTSRTASSGLKTLLEGENSDEREAQEGESDVFESRRSTSSGTVIESSETNDSSEPSVLLHSLEEETDEETEVDKTMFEKFSRSGRKGEFAWNFQTFSQEGEEEEASCRTRGENICWFVSEDDSDSPVATDKRCRIKQTHFDESLCEVSDEIESSEVETEEKFVEDEIPGEEKKETSEEEQKAEEVESLQRTAEEEEKSSTSDQSSEEKPEPSVDSRTAEVTTENEDSSSVWSTFVQMINKWTLEKKEEAKSGVERSEEQEVCDEEENGQEQEEEERQVEQEEERQEVQEEEKTQEQEEEERQEEVEERQEEQEENGQEQEEEKKQKKQKDKRSRKGKDRSR</sequence>
<feature type="compositionally biased region" description="Acidic residues" evidence="1">
    <location>
        <begin position="111"/>
        <end position="120"/>
    </location>
</feature>
<proteinExistence type="predicted"/>
<feature type="region of interest" description="Disordered" evidence="1">
    <location>
        <begin position="36"/>
        <end position="132"/>
    </location>
</feature>
<feature type="region of interest" description="Disordered" evidence="1">
    <location>
        <begin position="448"/>
        <end position="543"/>
    </location>
</feature>
<evidence type="ECO:0000313" key="2">
    <source>
        <dbReference type="EMBL" id="KAK7938562.1"/>
    </source>
</evidence>
<feature type="region of interest" description="Disordered" evidence="1">
    <location>
        <begin position="346"/>
        <end position="434"/>
    </location>
</feature>
<feature type="region of interest" description="Disordered" evidence="1">
    <location>
        <begin position="182"/>
        <end position="275"/>
    </location>
</feature>
<dbReference type="EMBL" id="JBBPFD010000002">
    <property type="protein sequence ID" value="KAK7938562.1"/>
    <property type="molecule type" value="Genomic_DNA"/>
</dbReference>
<organism evidence="2 3">
    <name type="scientific">Mugilogobius chulae</name>
    <name type="common">yellowstripe goby</name>
    <dbReference type="NCBI Taxonomy" id="88201"/>
    <lineage>
        <taxon>Eukaryota</taxon>
        <taxon>Metazoa</taxon>
        <taxon>Chordata</taxon>
        <taxon>Craniata</taxon>
        <taxon>Vertebrata</taxon>
        <taxon>Euteleostomi</taxon>
        <taxon>Actinopterygii</taxon>
        <taxon>Neopterygii</taxon>
        <taxon>Teleostei</taxon>
        <taxon>Neoteleostei</taxon>
        <taxon>Acanthomorphata</taxon>
        <taxon>Gobiaria</taxon>
        <taxon>Gobiiformes</taxon>
        <taxon>Gobioidei</taxon>
        <taxon>Gobiidae</taxon>
        <taxon>Gobionellinae</taxon>
        <taxon>Mugilogobius</taxon>
    </lineage>
</organism>
<feature type="compositionally biased region" description="Basic and acidic residues" evidence="1">
    <location>
        <begin position="407"/>
        <end position="419"/>
    </location>
</feature>
<comment type="caution">
    <text evidence="2">The sequence shown here is derived from an EMBL/GenBank/DDBJ whole genome shotgun (WGS) entry which is preliminary data.</text>
</comment>
<gene>
    <name evidence="2" type="ORF">WMY93_001888</name>
</gene>
<feature type="compositionally biased region" description="Basic and acidic residues" evidence="1">
    <location>
        <begin position="371"/>
        <end position="386"/>
    </location>
</feature>
<accession>A0AAW0Q2X6</accession>
<dbReference type="Proteomes" id="UP001460270">
    <property type="component" value="Unassembled WGS sequence"/>
</dbReference>
<feature type="compositionally biased region" description="Basic and acidic residues" evidence="1">
    <location>
        <begin position="487"/>
        <end position="497"/>
    </location>
</feature>
<protein>
    <submittedName>
        <fullName evidence="2">Uncharacterized protein</fullName>
    </submittedName>
</protein>
<feature type="compositionally biased region" description="Polar residues" evidence="1">
    <location>
        <begin position="420"/>
        <end position="434"/>
    </location>
</feature>
<feature type="compositionally biased region" description="Acidic residues" evidence="1">
    <location>
        <begin position="346"/>
        <end position="370"/>
    </location>
</feature>
<feature type="compositionally biased region" description="Acidic residues" evidence="1">
    <location>
        <begin position="498"/>
        <end position="522"/>
    </location>
</feature>
<feature type="compositionally biased region" description="Polar residues" evidence="1">
    <location>
        <begin position="239"/>
        <end position="257"/>
    </location>
</feature>
<keyword evidence="3" id="KW-1185">Reference proteome</keyword>
<feature type="compositionally biased region" description="Acidic residues" evidence="1">
    <location>
        <begin position="461"/>
        <end position="486"/>
    </location>
</feature>
<dbReference type="AlphaFoldDB" id="A0AAW0Q2X6"/>